<organism evidence="1 2">
    <name type="scientific">Frisingicoccus caecimuris</name>
    <dbReference type="NCBI Taxonomy" id="1796636"/>
    <lineage>
        <taxon>Bacteria</taxon>
        <taxon>Bacillati</taxon>
        <taxon>Bacillota</taxon>
        <taxon>Clostridia</taxon>
        <taxon>Lachnospirales</taxon>
        <taxon>Lachnospiraceae</taxon>
        <taxon>Frisingicoccus</taxon>
    </lineage>
</organism>
<dbReference type="RefSeq" id="WP_132087850.1">
    <property type="nucleotide sequence ID" value="NZ_JANKAQ010000002.1"/>
</dbReference>
<name>A0A4R2M0K6_9FIRM</name>
<gene>
    <name evidence="1" type="ORF">EV212_101324</name>
</gene>
<dbReference type="AlphaFoldDB" id="A0A4R2M0K6"/>
<keyword evidence="2" id="KW-1185">Reference proteome</keyword>
<protein>
    <submittedName>
        <fullName evidence="1">Uncharacterized protein</fullName>
    </submittedName>
</protein>
<accession>A0A4R2M0K6</accession>
<evidence type="ECO:0000313" key="2">
    <source>
        <dbReference type="Proteomes" id="UP000295711"/>
    </source>
</evidence>
<dbReference type="EMBL" id="SLXA01000001">
    <property type="protein sequence ID" value="TCO86533.1"/>
    <property type="molecule type" value="Genomic_DNA"/>
</dbReference>
<evidence type="ECO:0000313" key="1">
    <source>
        <dbReference type="EMBL" id="TCO86533.1"/>
    </source>
</evidence>
<sequence>MLKELGKYKDNLSSILLGDEYILRFLLKETSGKSDEAIAIEAKKYIQPHLYMEPAEAEPACYIFLETAVTKTTSTMKTMKIVIQPVCHKDILTVQNSSAGYYGTRYDLLAERIEELLYPSDKALSRQRQKEFGIGLPELQSVETFTGGLWIGRTMTYLVPDFRQVR</sequence>
<dbReference type="Proteomes" id="UP000295711">
    <property type="component" value="Unassembled WGS sequence"/>
</dbReference>
<comment type="caution">
    <text evidence="1">The sequence shown here is derived from an EMBL/GenBank/DDBJ whole genome shotgun (WGS) entry which is preliminary data.</text>
</comment>
<reference evidence="1 2" key="1">
    <citation type="submission" date="2019-03" db="EMBL/GenBank/DDBJ databases">
        <title>Genomic Encyclopedia of Type Strains, Phase IV (KMG-IV): sequencing the most valuable type-strain genomes for metagenomic binning, comparative biology and taxonomic classification.</title>
        <authorList>
            <person name="Goeker M."/>
        </authorList>
    </citation>
    <scope>NUCLEOTIDE SEQUENCE [LARGE SCALE GENOMIC DNA]</scope>
    <source>
        <strain evidence="1 2">DSM 28559</strain>
    </source>
</reference>
<proteinExistence type="predicted"/>
<dbReference type="OrthoDB" id="1957738at2"/>